<sequence>MKQLRSLIRVRLTKYFPSDRYLKNRCSGADGVLIDMEKRAERVDDYKFSSFQKLTKSKFALPKLLVDPVTNDTPNPWLPRLVAEKLIDGIVIRNFENSEDQEFWESNILTMIWDPRERRITHSIIGYHRINDGDILWNSSIRTAVQGSLENDIQPLAARTLVFRNIETATHEFKILRQIGFTGAVIRNPNLIEMTNKVFEN</sequence>
<keyword evidence="2" id="KW-1185">Reference proteome</keyword>
<evidence type="ECO:0000313" key="2">
    <source>
        <dbReference type="Proteomes" id="UP000230233"/>
    </source>
</evidence>
<gene>
    <name evidence="1" type="primary">Cni-R10E4.7</name>
    <name evidence="1" type="synonym">Cnig_chr_III.g11530</name>
    <name evidence="1" type="ORF">B9Z55_011530</name>
</gene>
<reference evidence="2" key="1">
    <citation type="submission" date="2017-10" db="EMBL/GenBank/DDBJ databases">
        <title>Rapid genome shrinkage in a self-fertile nematode reveals novel sperm competition proteins.</title>
        <authorList>
            <person name="Yin D."/>
            <person name="Schwarz E.M."/>
            <person name="Thomas C.G."/>
            <person name="Felde R.L."/>
            <person name="Korf I.F."/>
            <person name="Cutter A.D."/>
            <person name="Schartner C.M."/>
            <person name="Ralston E.J."/>
            <person name="Meyer B.J."/>
            <person name="Haag E.S."/>
        </authorList>
    </citation>
    <scope>NUCLEOTIDE SEQUENCE [LARGE SCALE GENOMIC DNA]</scope>
    <source>
        <strain evidence="2">JU1422</strain>
    </source>
</reference>
<dbReference type="EMBL" id="PDUG01000003">
    <property type="protein sequence ID" value="PIC40047.1"/>
    <property type="molecule type" value="Genomic_DNA"/>
</dbReference>
<dbReference type="OrthoDB" id="5786296at2759"/>
<name>A0A2G5UKI6_9PELO</name>
<organism evidence="1 2">
    <name type="scientific">Caenorhabditis nigoni</name>
    <dbReference type="NCBI Taxonomy" id="1611254"/>
    <lineage>
        <taxon>Eukaryota</taxon>
        <taxon>Metazoa</taxon>
        <taxon>Ecdysozoa</taxon>
        <taxon>Nematoda</taxon>
        <taxon>Chromadorea</taxon>
        <taxon>Rhabditida</taxon>
        <taxon>Rhabditina</taxon>
        <taxon>Rhabditomorpha</taxon>
        <taxon>Rhabditoidea</taxon>
        <taxon>Rhabditidae</taxon>
        <taxon>Peloderinae</taxon>
        <taxon>Caenorhabditis</taxon>
    </lineage>
</organism>
<comment type="caution">
    <text evidence="1">The sequence shown here is derived from an EMBL/GenBank/DDBJ whole genome shotgun (WGS) entry which is preliminary data.</text>
</comment>
<proteinExistence type="predicted"/>
<dbReference type="AlphaFoldDB" id="A0A2G5UKI6"/>
<protein>
    <recommendedName>
        <fullName evidence="3">GP-PDE domain-containing protein</fullName>
    </recommendedName>
</protein>
<evidence type="ECO:0008006" key="3">
    <source>
        <dbReference type="Google" id="ProtNLM"/>
    </source>
</evidence>
<evidence type="ECO:0000313" key="1">
    <source>
        <dbReference type="EMBL" id="PIC40047.1"/>
    </source>
</evidence>
<accession>A0A2G5UKI6</accession>
<dbReference type="Proteomes" id="UP000230233">
    <property type="component" value="Chromosome III"/>
</dbReference>
<dbReference type="STRING" id="1611254.A0A2G5UKI6"/>